<evidence type="ECO:0000256" key="3">
    <source>
        <dbReference type="ARBA" id="ARBA00022475"/>
    </source>
</evidence>
<feature type="transmembrane region" description="Helical" evidence="11">
    <location>
        <begin position="30"/>
        <end position="49"/>
    </location>
</feature>
<comment type="caution">
    <text evidence="13">The sequence shown here is derived from an EMBL/GenBank/DDBJ whole genome shotgun (WGS) entry which is preliminary data.</text>
</comment>
<evidence type="ECO:0000256" key="5">
    <source>
        <dbReference type="ARBA" id="ARBA00022519"/>
    </source>
</evidence>
<evidence type="ECO:0000313" key="13">
    <source>
        <dbReference type="EMBL" id="OOZ34947.1"/>
    </source>
</evidence>
<keyword evidence="14" id="KW-1185">Reference proteome</keyword>
<dbReference type="InterPro" id="IPR045584">
    <property type="entry name" value="Pilin-like"/>
</dbReference>
<evidence type="ECO:0000256" key="2">
    <source>
        <dbReference type="ARBA" id="ARBA00021549"/>
    </source>
</evidence>
<gene>
    <name evidence="13" type="ORF">BOW51_11730</name>
</gene>
<evidence type="ECO:0000256" key="6">
    <source>
        <dbReference type="ARBA" id="ARBA00022692"/>
    </source>
</evidence>
<evidence type="ECO:0000259" key="12">
    <source>
        <dbReference type="Pfam" id="PF12019"/>
    </source>
</evidence>
<evidence type="ECO:0000256" key="10">
    <source>
        <dbReference type="ARBA" id="ARBA00030775"/>
    </source>
</evidence>
<accession>A0A1T2KQ30</accession>
<keyword evidence="8 11" id="KW-0472">Membrane</keyword>
<dbReference type="Proteomes" id="UP000190896">
    <property type="component" value="Unassembled WGS sequence"/>
</dbReference>
<keyword evidence="6 11" id="KW-0812">Transmembrane</keyword>
<dbReference type="GO" id="GO:0005886">
    <property type="term" value="C:plasma membrane"/>
    <property type="evidence" value="ECO:0007669"/>
    <property type="project" value="UniProtKB-SubCell"/>
</dbReference>
<dbReference type="GO" id="GO:0015628">
    <property type="term" value="P:protein secretion by the type II secretion system"/>
    <property type="evidence" value="ECO:0007669"/>
    <property type="project" value="InterPro"/>
</dbReference>
<proteinExistence type="inferred from homology"/>
<sequence length="180" mass="18995">MFFRLTRNSPAGKLMAGIVLPNKGVTFVELMVSITVLVVMLAVGVPGILQMKRSNELLTTVNAVVSALTYAKGEAIKRGVSVKLAPVDGDWAKGWSVDLDGGESLREFKAPSSDATVAATQASVVYRYMGNVTDATCFDIHVPGGSGSNIERSVDINAMGRILSCHASCDDVAGDQSLCR</sequence>
<evidence type="ECO:0000256" key="8">
    <source>
        <dbReference type="ARBA" id="ARBA00023136"/>
    </source>
</evidence>
<keyword evidence="7 11" id="KW-1133">Transmembrane helix</keyword>
<keyword evidence="4" id="KW-0488">Methylation</keyword>
<evidence type="ECO:0000256" key="4">
    <source>
        <dbReference type="ARBA" id="ARBA00022481"/>
    </source>
</evidence>
<dbReference type="InterPro" id="IPR022346">
    <property type="entry name" value="T2SS_GspH"/>
</dbReference>
<keyword evidence="3" id="KW-1003">Cell membrane</keyword>
<comment type="subcellular location">
    <subcellularLocation>
        <location evidence="1">Cell inner membrane</location>
        <topology evidence="1">Single-pass membrane protein</topology>
    </subcellularLocation>
</comment>
<dbReference type="OrthoDB" id="2313614at2"/>
<evidence type="ECO:0000313" key="14">
    <source>
        <dbReference type="Proteomes" id="UP000190896"/>
    </source>
</evidence>
<keyword evidence="5" id="KW-0997">Cell inner membrane</keyword>
<dbReference type="GO" id="GO:0015627">
    <property type="term" value="C:type II protein secretion system complex"/>
    <property type="evidence" value="ECO:0007669"/>
    <property type="project" value="InterPro"/>
</dbReference>
<reference evidence="13 14" key="1">
    <citation type="submission" date="2016-11" db="EMBL/GenBank/DDBJ databases">
        <title>Mixed transmission modes and dynamic genome evolution in an obligate animal-bacterial symbiosis.</title>
        <authorList>
            <person name="Russell S.L."/>
            <person name="Corbett-Detig R.B."/>
            <person name="Cavanaugh C.M."/>
        </authorList>
    </citation>
    <scope>NUCLEOTIDE SEQUENCE [LARGE SCALE GENOMIC DNA]</scope>
    <source>
        <strain evidence="13">Se-Cadez</strain>
    </source>
</reference>
<evidence type="ECO:0000256" key="9">
    <source>
        <dbReference type="ARBA" id="ARBA00025772"/>
    </source>
</evidence>
<evidence type="ECO:0000256" key="11">
    <source>
        <dbReference type="SAM" id="Phobius"/>
    </source>
</evidence>
<comment type="similarity">
    <text evidence="9">Belongs to the GSP H family.</text>
</comment>
<dbReference type="AlphaFoldDB" id="A0A1T2KQ30"/>
<dbReference type="Gene3D" id="3.55.40.10">
    <property type="entry name" value="minor pseudopilin epsh domain"/>
    <property type="match status" value="1"/>
</dbReference>
<feature type="domain" description="General secretion pathway GspH" evidence="12">
    <location>
        <begin position="61"/>
        <end position="160"/>
    </location>
</feature>
<dbReference type="RefSeq" id="WP_078488189.1">
    <property type="nucleotide sequence ID" value="NZ_MPRJ01000100.1"/>
</dbReference>
<evidence type="ECO:0000256" key="1">
    <source>
        <dbReference type="ARBA" id="ARBA00004377"/>
    </source>
</evidence>
<protein>
    <recommendedName>
        <fullName evidence="2">Type II secretion system protein H</fullName>
    </recommendedName>
    <alternativeName>
        <fullName evidence="10">General secretion pathway protein H</fullName>
    </alternativeName>
</protein>
<name>A0A1T2KQ30_9GAMM</name>
<dbReference type="Pfam" id="PF12019">
    <property type="entry name" value="GspH"/>
    <property type="match status" value="1"/>
</dbReference>
<dbReference type="EMBL" id="MPRJ01000100">
    <property type="protein sequence ID" value="OOZ34947.1"/>
    <property type="molecule type" value="Genomic_DNA"/>
</dbReference>
<organism evidence="13 14">
    <name type="scientific">Solemya velesiana gill symbiont</name>
    <dbReference type="NCBI Taxonomy" id="1918948"/>
    <lineage>
        <taxon>Bacteria</taxon>
        <taxon>Pseudomonadati</taxon>
        <taxon>Pseudomonadota</taxon>
        <taxon>Gammaproteobacteria</taxon>
        <taxon>sulfur-oxidizing symbionts</taxon>
    </lineage>
</organism>
<evidence type="ECO:0000256" key="7">
    <source>
        <dbReference type="ARBA" id="ARBA00022989"/>
    </source>
</evidence>
<dbReference type="SUPFAM" id="SSF54523">
    <property type="entry name" value="Pili subunits"/>
    <property type="match status" value="1"/>
</dbReference>